<dbReference type="STRING" id="63057.A0A2P5DFS7"/>
<dbReference type="PANTHER" id="PTHR45778">
    <property type="entry name" value="PURPLE ACID PHOSPHATASE-RELATED"/>
    <property type="match status" value="1"/>
</dbReference>
<keyword evidence="2" id="KW-1185">Reference proteome</keyword>
<comment type="caution">
    <text evidence="1">The sequence shown here is derived from an EMBL/GenBank/DDBJ whole genome shotgun (WGS) entry which is preliminary data.</text>
</comment>
<dbReference type="EMBL" id="JXTC01000273">
    <property type="protein sequence ID" value="PON72149.1"/>
    <property type="molecule type" value="Genomic_DNA"/>
</dbReference>
<proteinExistence type="predicted"/>
<accession>A0A2P5DFS7</accession>
<dbReference type="AlphaFoldDB" id="A0A2P5DFS7"/>
<dbReference type="InterPro" id="IPR029052">
    <property type="entry name" value="Metallo-depent_PP-like"/>
</dbReference>
<dbReference type="Gene3D" id="3.60.21.10">
    <property type="match status" value="1"/>
</dbReference>
<sequence>MTSKSFGRNTGWVDVAFFAHVHNYERICPIYQSQRVNTERFKYSGIQNGTIHVVVGGGGRSLRVL</sequence>
<organism evidence="1 2">
    <name type="scientific">Trema orientale</name>
    <name type="common">Charcoal tree</name>
    <name type="synonym">Celtis orientalis</name>
    <dbReference type="NCBI Taxonomy" id="63057"/>
    <lineage>
        <taxon>Eukaryota</taxon>
        <taxon>Viridiplantae</taxon>
        <taxon>Streptophyta</taxon>
        <taxon>Embryophyta</taxon>
        <taxon>Tracheophyta</taxon>
        <taxon>Spermatophyta</taxon>
        <taxon>Magnoliopsida</taxon>
        <taxon>eudicotyledons</taxon>
        <taxon>Gunneridae</taxon>
        <taxon>Pentapetalae</taxon>
        <taxon>rosids</taxon>
        <taxon>fabids</taxon>
        <taxon>Rosales</taxon>
        <taxon>Cannabaceae</taxon>
        <taxon>Trema</taxon>
    </lineage>
</organism>
<dbReference type="PANTHER" id="PTHR45778:SF6">
    <property type="entry name" value="INACTIVE PURPLE ACID PHOSPHATASE 24-RELATED"/>
    <property type="match status" value="1"/>
</dbReference>
<evidence type="ECO:0000313" key="2">
    <source>
        <dbReference type="Proteomes" id="UP000237000"/>
    </source>
</evidence>
<dbReference type="Proteomes" id="UP000237000">
    <property type="component" value="Unassembled WGS sequence"/>
</dbReference>
<protein>
    <submittedName>
        <fullName evidence="1">Metallo-dependent phosphatase-like</fullName>
    </submittedName>
</protein>
<reference evidence="2" key="1">
    <citation type="submission" date="2016-06" db="EMBL/GenBank/DDBJ databases">
        <title>Parallel loss of symbiosis genes in relatives of nitrogen-fixing non-legume Parasponia.</title>
        <authorList>
            <person name="Van Velzen R."/>
            <person name="Holmer R."/>
            <person name="Bu F."/>
            <person name="Rutten L."/>
            <person name="Van Zeijl A."/>
            <person name="Liu W."/>
            <person name="Santuari L."/>
            <person name="Cao Q."/>
            <person name="Sharma T."/>
            <person name="Shen D."/>
            <person name="Roswanjaya Y."/>
            <person name="Wardhani T."/>
            <person name="Kalhor M.S."/>
            <person name="Jansen J."/>
            <person name="Van den Hoogen J."/>
            <person name="Gungor B."/>
            <person name="Hartog M."/>
            <person name="Hontelez J."/>
            <person name="Verver J."/>
            <person name="Yang W.-C."/>
            <person name="Schijlen E."/>
            <person name="Repin R."/>
            <person name="Schilthuizen M."/>
            <person name="Schranz E."/>
            <person name="Heidstra R."/>
            <person name="Miyata K."/>
            <person name="Fedorova E."/>
            <person name="Kohlen W."/>
            <person name="Bisseling T."/>
            <person name="Smit S."/>
            <person name="Geurts R."/>
        </authorList>
    </citation>
    <scope>NUCLEOTIDE SEQUENCE [LARGE SCALE GENOMIC DNA]</scope>
    <source>
        <strain evidence="2">cv. RG33-2</strain>
    </source>
</reference>
<dbReference type="OrthoDB" id="45007at2759"/>
<dbReference type="InParanoid" id="A0A2P5DFS7"/>
<dbReference type="SUPFAM" id="SSF56300">
    <property type="entry name" value="Metallo-dependent phosphatases"/>
    <property type="match status" value="1"/>
</dbReference>
<evidence type="ECO:0000313" key="1">
    <source>
        <dbReference type="EMBL" id="PON72149.1"/>
    </source>
</evidence>
<name>A0A2P5DFS7_TREOI</name>
<gene>
    <name evidence="1" type="ORF">TorRG33x02_252690</name>
</gene>